<feature type="active site" evidence="9">
    <location>
        <position position="274"/>
    </location>
</feature>
<dbReference type="Gene3D" id="1.10.150.130">
    <property type="match status" value="1"/>
</dbReference>
<dbReference type="PROSITE" id="PS51898">
    <property type="entry name" value="TYR_RECOMBINASE"/>
    <property type="match status" value="1"/>
</dbReference>
<evidence type="ECO:0000256" key="5">
    <source>
        <dbReference type="ARBA" id="ARBA00022908"/>
    </source>
</evidence>
<dbReference type="Gene3D" id="1.10.443.10">
    <property type="entry name" value="Intergrase catalytic core"/>
    <property type="match status" value="1"/>
</dbReference>
<keyword evidence="3 9" id="KW-0132">Cell division</keyword>
<dbReference type="Pfam" id="PF00589">
    <property type="entry name" value="Phage_integrase"/>
    <property type="match status" value="1"/>
</dbReference>
<dbReference type="PROSITE" id="PS51900">
    <property type="entry name" value="CB"/>
    <property type="match status" value="1"/>
</dbReference>
<dbReference type="GO" id="GO:0006313">
    <property type="term" value="P:DNA transposition"/>
    <property type="evidence" value="ECO:0007669"/>
    <property type="project" value="UniProtKB-UniRule"/>
</dbReference>
<dbReference type="HAMAP" id="MF_01808">
    <property type="entry name" value="Recomb_XerC_XerD"/>
    <property type="match status" value="1"/>
</dbReference>
<proteinExistence type="inferred from homology"/>
<feature type="active site" evidence="9">
    <location>
        <position position="248"/>
    </location>
</feature>
<gene>
    <name evidence="9" type="primary">xerC</name>
    <name evidence="12" type="ORF">GGQ59_002100</name>
</gene>
<dbReference type="EMBL" id="JACHOB010000004">
    <property type="protein sequence ID" value="MBB4659563.1"/>
    <property type="molecule type" value="Genomic_DNA"/>
</dbReference>
<reference evidence="12 13" key="1">
    <citation type="submission" date="2020-08" db="EMBL/GenBank/DDBJ databases">
        <title>Genomic Encyclopedia of Type Strains, Phase IV (KMG-IV): sequencing the most valuable type-strain genomes for metagenomic binning, comparative biology and taxonomic classification.</title>
        <authorList>
            <person name="Goeker M."/>
        </authorList>
    </citation>
    <scope>NUCLEOTIDE SEQUENCE [LARGE SCALE GENOMIC DNA]</scope>
    <source>
        <strain evidence="12 13">DSM 102850</strain>
    </source>
</reference>
<evidence type="ECO:0000313" key="13">
    <source>
        <dbReference type="Proteomes" id="UP000563524"/>
    </source>
</evidence>
<dbReference type="PANTHER" id="PTHR30349:SF90">
    <property type="entry name" value="TYROSINE RECOMBINASE XERD"/>
    <property type="match status" value="1"/>
</dbReference>
<evidence type="ECO:0000256" key="7">
    <source>
        <dbReference type="ARBA" id="ARBA00023172"/>
    </source>
</evidence>
<dbReference type="InterPro" id="IPR013762">
    <property type="entry name" value="Integrase-like_cat_sf"/>
</dbReference>
<comment type="similarity">
    <text evidence="9">Belongs to the 'phage' integrase family. XerC subfamily.</text>
</comment>
<feature type="active site" description="O-(3'-phospho-DNA)-tyrosine intermediate" evidence="9">
    <location>
        <position position="283"/>
    </location>
</feature>
<dbReference type="GO" id="GO:0003677">
    <property type="term" value="F:DNA binding"/>
    <property type="evidence" value="ECO:0007669"/>
    <property type="project" value="UniProtKB-UniRule"/>
</dbReference>
<keyword evidence="7 9" id="KW-0233">DNA recombination</keyword>
<dbReference type="GO" id="GO:0007059">
    <property type="term" value="P:chromosome segregation"/>
    <property type="evidence" value="ECO:0007669"/>
    <property type="project" value="UniProtKB-UniRule"/>
</dbReference>
<dbReference type="InterPro" id="IPR002104">
    <property type="entry name" value="Integrase_catalytic"/>
</dbReference>
<comment type="subunit">
    <text evidence="9">Forms a cyclic heterotetrameric complex composed of two molecules of XerC and two molecules of XerD.</text>
</comment>
<protein>
    <recommendedName>
        <fullName evidence="9">Tyrosine recombinase XerC</fullName>
    </recommendedName>
</protein>
<evidence type="ECO:0000256" key="9">
    <source>
        <dbReference type="HAMAP-Rule" id="MF_01808"/>
    </source>
</evidence>
<keyword evidence="4 9" id="KW-0159">Chromosome partition</keyword>
<accession>A0A840I5L2</accession>
<dbReference type="NCBIfam" id="NF001399">
    <property type="entry name" value="PRK00283.1"/>
    <property type="match status" value="1"/>
</dbReference>
<evidence type="ECO:0000313" key="12">
    <source>
        <dbReference type="EMBL" id="MBB4659563.1"/>
    </source>
</evidence>
<sequence>MTPREAGLVEGFCEMMLVERGAGERTVRNYGRDLRRFADWMRPRKVTLDEAGREEVAGYLAHLHETGRSAATASLCLSALRQFYAFLREDGVRKDDPTLTVDRPKTRRPLPKILSAEEVGALLDFAAEEAGESAEDARFYALIALLYATGLRVSELVSLPLSAVRRGEPWLRVVGKGDKERLVPLTDEAVRAVEAYVAAGRDKHAKAQSPYLFPGPGKAGHLTPARFAQLLKSAAPKAGIASERISPHVLRHAFATHLLEGGADLRAVQQLLGHADITTTQIYTHVTRERLAKVLKEKHPLSAS</sequence>
<keyword evidence="8 9" id="KW-0131">Cell cycle</keyword>
<dbReference type="GO" id="GO:0051301">
    <property type="term" value="P:cell division"/>
    <property type="evidence" value="ECO:0007669"/>
    <property type="project" value="UniProtKB-KW"/>
</dbReference>
<evidence type="ECO:0000256" key="6">
    <source>
        <dbReference type="ARBA" id="ARBA00023125"/>
    </source>
</evidence>
<organism evidence="12 13">
    <name type="scientific">Parvularcula dongshanensis</name>
    <dbReference type="NCBI Taxonomy" id="1173995"/>
    <lineage>
        <taxon>Bacteria</taxon>
        <taxon>Pseudomonadati</taxon>
        <taxon>Pseudomonadota</taxon>
        <taxon>Alphaproteobacteria</taxon>
        <taxon>Parvularculales</taxon>
        <taxon>Parvularculaceae</taxon>
        <taxon>Parvularcula</taxon>
    </lineage>
</organism>
<keyword evidence="13" id="KW-1185">Reference proteome</keyword>
<dbReference type="InterPro" id="IPR023009">
    <property type="entry name" value="Tyrosine_recombinase_XerC/XerD"/>
</dbReference>
<comment type="caution">
    <text evidence="12">The sequence shown here is derived from an EMBL/GenBank/DDBJ whole genome shotgun (WGS) entry which is preliminary data.</text>
</comment>
<dbReference type="InterPro" id="IPR010998">
    <property type="entry name" value="Integrase_recombinase_N"/>
</dbReference>
<name>A0A840I5L2_9PROT</name>
<feature type="domain" description="Core-binding (CB)" evidence="11">
    <location>
        <begin position="3"/>
        <end position="88"/>
    </location>
</feature>
<feature type="active site" evidence="9">
    <location>
        <position position="176"/>
    </location>
</feature>
<comment type="function">
    <text evidence="9">Site-specific tyrosine recombinase, which acts by catalyzing the cutting and rejoining of the recombining DNA molecules. The XerC-XerD complex is essential to convert dimers of the bacterial chromosome into monomers to permit their segregation at cell division. It also contributes to the segregational stability of plasmids.</text>
</comment>
<dbReference type="Pfam" id="PF02899">
    <property type="entry name" value="Phage_int_SAM_1"/>
    <property type="match status" value="1"/>
</dbReference>
<dbReference type="InterPro" id="IPR044068">
    <property type="entry name" value="CB"/>
</dbReference>
<dbReference type="InterPro" id="IPR004107">
    <property type="entry name" value="Integrase_SAM-like_N"/>
</dbReference>
<dbReference type="SUPFAM" id="SSF56349">
    <property type="entry name" value="DNA breaking-rejoining enzymes"/>
    <property type="match status" value="1"/>
</dbReference>
<feature type="active site" evidence="9">
    <location>
        <position position="251"/>
    </location>
</feature>
<dbReference type="CDD" id="cd00798">
    <property type="entry name" value="INT_XerDC_C"/>
    <property type="match status" value="1"/>
</dbReference>
<evidence type="ECO:0000256" key="8">
    <source>
        <dbReference type="ARBA" id="ARBA00023306"/>
    </source>
</evidence>
<dbReference type="AlphaFoldDB" id="A0A840I5L2"/>
<keyword evidence="6 9" id="KW-0238">DNA-binding</keyword>
<keyword evidence="2 9" id="KW-0963">Cytoplasm</keyword>
<dbReference type="RefSeq" id="WP_183818281.1">
    <property type="nucleotide sequence ID" value="NZ_JACHOB010000004.1"/>
</dbReference>
<dbReference type="PANTHER" id="PTHR30349">
    <property type="entry name" value="PHAGE INTEGRASE-RELATED"/>
    <property type="match status" value="1"/>
</dbReference>
<dbReference type="InterPro" id="IPR050090">
    <property type="entry name" value="Tyrosine_recombinase_XerCD"/>
</dbReference>
<dbReference type="GO" id="GO:0005737">
    <property type="term" value="C:cytoplasm"/>
    <property type="evidence" value="ECO:0007669"/>
    <property type="project" value="UniProtKB-SubCell"/>
</dbReference>
<dbReference type="GO" id="GO:0009037">
    <property type="term" value="F:tyrosine-based site-specific recombinase activity"/>
    <property type="evidence" value="ECO:0007669"/>
    <property type="project" value="UniProtKB-UniRule"/>
</dbReference>
<evidence type="ECO:0000256" key="2">
    <source>
        <dbReference type="ARBA" id="ARBA00022490"/>
    </source>
</evidence>
<keyword evidence="5 9" id="KW-0229">DNA integration</keyword>
<evidence type="ECO:0000256" key="3">
    <source>
        <dbReference type="ARBA" id="ARBA00022618"/>
    </source>
</evidence>
<dbReference type="InterPro" id="IPR011010">
    <property type="entry name" value="DNA_brk_join_enz"/>
</dbReference>
<evidence type="ECO:0000259" key="10">
    <source>
        <dbReference type="PROSITE" id="PS51898"/>
    </source>
</evidence>
<dbReference type="Proteomes" id="UP000563524">
    <property type="component" value="Unassembled WGS sequence"/>
</dbReference>
<evidence type="ECO:0000256" key="4">
    <source>
        <dbReference type="ARBA" id="ARBA00022829"/>
    </source>
</evidence>
<evidence type="ECO:0000259" key="11">
    <source>
        <dbReference type="PROSITE" id="PS51900"/>
    </source>
</evidence>
<comment type="subcellular location">
    <subcellularLocation>
        <location evidence="1 9">Cytoplasm</location>
    </subcellularLocation>
</comment>
<feature type="domain" description="Tyr recombinase" evidence="10">
    <location>
        <begin position="109"/>
        <end position="296"/>
    </location>
</feature>
<evidence type="ECO:0000256" key="1">
    <source>
        <dbReference type="ARBA" id="ARBA00004496"/>
    </source>
</evidence>
<feature type="active site" evidence="9">
    <location>
        <position position="152"/>
    </location>
</feature>